<feature type="compositionally biased region" description="Gly residues" evidence="1">
    <location>
        <begin position="9"/>
        <end position="27"/>
    </location>
</feature>
<evidence type="ECO:0000256" key="1">
    <source>
        <dbReference type="SAM" id="MobiDB-lite"/>
    </source>
</evidence>
<evidence type="ECO:0000313" key="3">
    <source>
        <dbReference type="Proteomes" id="UP000054561"/>
    </source>
</evidence>
<name>A0A0D9QG67_PLAFR</name>
<reference evidence="2 3" key="1">
    <citation type="submission" date="2014-03" db="EMBL/GenBank/DDBJ databases">
        <title>The Genome Sequence of Plasmodium fragile nilgiri.</title>
        <authorList>
            <consortium name="The Broad Institute Genomics Platform"/>
            <consortium name="The Broad Institute Genome Sequencing Center for Infectious Disease"/>
            <person name="Neafsey D."/>
            <person name="Duraisingh M."/>
            <person name="Young S.K."/>
            <person name="Zeng Q."/>
            <person name="Gargeya S."/>
            <person name="Abouelleil A."/>
            <person name="Alvarado L."/>
            <person name="Chapman S.B."/>
            <person name="Gainer-Dewar J."/>
            <person name="Goldberg J."/>
            <person name="Griggs A."/>
            <person name="Gujja S."/>
            <person name="Hansen M."/>
            <person name="Howarth C."/>
            <person name="Imamovic A."/>
            <person name="Larimer J."/>
            <person name="Pearson M."/>
            <person name="Poon T.W."/>
            <person name="Priest M."/>
            <person name="Roberts A."/>
            <person name="Saif S."/>
            <person name="Shea T."/>
            <person name="Sykes S."/>
            <person name="Wortman J."/>
            <person name="Nusbaum C."/>
            <person name="Birren B."/>
        </authorList>
    </citation>
    <scope>NUCLEOTIDE SEQUENCE [LARGE SCALE GENOMIC DNA]</scope>
    <source>
        <strain evidence="3">nilgiri</strain>
    </source>
</reference>
<feature type="non-terminal residue" evidence="2">
    <location>
        <position position="248"/>
    </location>
</feature>
<gene>
    <name evidence="2" type="ORF">AK88_05682</name>
</gene>
<dbReference type="GeneID" id="24270996"/>
<organism evidence="2 3">
    <name type="scientific">Plasmodium fragile</name>
    <dbReference type="NCBI Taxonomy" id="5857"/>
    <lineage>
        <taxon>Eukaryota</taxon>
        <taxon>Sar</taxon>
        <taxon>Alveolata</taxon>
        <taxon>Apicomplexa</taxon>
        <taxon>Aconoidasida</taxon>
        <taxon>Haemosporida</taxon>
        <taxon>Plasmodiidae</taxon>
        <taxon>Plasmodium</taxon>
        <taxon>Plasmodium (Plasmodium)</taxon>
    </lineage>
</organism>
<dbReference type="Proteomes" id="UP000054561">
    <property type="component" value="Unassembled WGS sequence"/>
</dbReference>
<proteinExistence type="predicted"/>
<dbReference type="RefSeq" id="XP_012338707.1">
    <property type="nucleotide sequence ID" value="XM_012483284.1"/>
</dbReference>
<protein>
    <recommendedName>
        <fullName evidence="4">Schizont-infected cell agglutination extracellular alpha domain-containing protein</fullName>
    </recommendedName>
</protein>
<evidence type="ECO:0000313" key="2">
    <source>
        <dbReference type="EMBL" id="KJP84686.1"/>
    </source>
</evidence>
<sequence>MRTTSSGARGKGGSSGGGGQAGQGAAAGGTPASTEQQECEGDKILQRPSNTLYVVPPNDNEWNKWKQVLEEFKEYMDEHNDLADAIGANCYNSGWNDFNDGKDYHTGQTVADVIRCRVMSVAWAFANGWHTGANATQAGVHMNEEEQNMFRCEVVNVFGHLLKKMYCTDKRGYKRGVEYSRIAFKSMKSAGTNGTGVLGGPVIDGKCTACGYTGYKRLARAINLPVLEWFLYDAHILQGIENIEGRAN</sequence>
<feature type="region of interest" description="Disordered" evidence="1">
    <location>
        <begin position="1"/>
        <end position="45"/>
    </location>
</feature>
<accession>A0A0D9QG67</accession>
<dbReference type="EMBL" id="KQ030462">
    <property type="protein sequence ID" value="KJP84686.1"/>
    <property type="molecule type" value="Genomic_DNA"/>
</dbReference>
<evidence type="ECO:0008006" key="4">
    <source>
        <dbReference type="Google" id="ProtNLM"/>
    </source>
</evidence>
<dbReference type="AlphaFoldDB" id="A0A0D9QG67"/>
<dbReference type="VEuPathDB" id="PlasmoDB:AK88_05682"/>
<keyword evidence="3" id="KW-1185">Reference proteome</keyword>